<keyword evidence="1" id="KW-0472">Membrane</keyword>
<feature type="transmembrane region" description="Helical" evidence="1">
    <location>
        <begin position="283"/>
        <end position="305"/>
    </location>
</feature>
<feature type="transmembrane region" description="Helical" evidence="1">
    <location>
        <begin position="157"/>
        <end position="178"/>
    </location>
</feature>
<protein>
    <submittedName>
        <fullName evidence="2">DUF5690 family protein</fullName>
    </submittedName>
</protein>
<dbReference type="InterPro" id="IPR036259">
    <property type="entry name" value="MFS_trans_sf"/>
</dbReference>
<name>A0ABW3K3B1_9BACT</name>
<keyword evidence="3" id="KW-1185">Reference proteome</keyword>
<feature type="transmembrane region" description="Helical" evidence="1">
    <location>
        <begin position="370"/>
        <end position="390"/>
    </location>
</feature>
<proteinExistence type="predicted"/>
<feature type="transmembrane region" description="Helical" evidence="1">
    <location>
        <begin position="129"/>
        <end position="150"/>
    </location>
</feature>
<feature type="transmembrane region" description="Helical" evidence="1">
    <location>
        <begin position="104"/>
        <end position="123"/>
    </location>
</feature>
<dbReference type="InterPro" id="IPR043745">
    <property type="entry name" value="DUF5690"/>
</dbReference>
<feature type="transmembrane region" description="Helical" evidence="1">
    <location>
        <begin position="312"/>
        <end position="332"/>
    </location>
</feature>
<dbReference type="Gene3D" id="1.20.1250.20">
    <property type="entry name" value="MFS general substrate transporter like domains"/>
    <property type="match status" value="1"/>
</dbReference>
<comment type="caution">
    <text evidence="2">The sequence shown here is derived from an EMBL/GenBank/DDBJ whole genome shotgun (WGS) entry which is preliminary data.</text>
</comment>
<feature type="transmembrane region" description="Helical" evidence="1">
    <location>
        <begin position="410"/>
        <end position="433"/>
    </location>
</feature>
<feature type="transmembrane region" description="Helical" evidence="1">
    <location>
        <begin position="239"/>
        <end position="263"/>
    </location>
</feature>
<keyword evidence="1" id="KW-1133">Transmembrane helix</keyword>
<feature type="transmembrane region" description="Helical" evidence="1">
    <location>
        <begin position="190"/>
        <end position="211"/>
    </location>
</feature>
<keyword evidence="1" id="KW-0812">Transmembrane</keyword>
<reference evidence="3" key="1">
    <citation type="journal article" date="2019" name="Int. J. Syst. Evol. Microbiol.">
        <title>The Global Catalogue of Microorganisms (GCM) 10K type strain sequencing project: providing services to taxonomists for standard genome sequencing and annotation.</title>
        <authorList>
            <consortium name="The Broad Institute Genomics Platform"/>
            <consortium name="The Broad Institute Genome Sequencing Center for Infectious Disease"/>
            <person name="Wu L."/>
            <person name="Ma J."/>
        </authorList>
    </citation>
    <scope>NUCLEOTIDE SEQUENCE [LARGE SCALE GENOMIC DNA]</scope>
    <source>
        <strain evidence="3">CCUG 58938</strain>
    </source>
</reference>
<organism evidence="2 3">
    <name type="scientific">Ohtaekwangia kribbensis</name>
    <dbReference type="NCBI Taxonomy" id="688913"/>
    <lineage>
        <taxon>Bacteria</taxon>
        <taxon>Pseudomonadati</taxon>
        <taxon>Bacteroidota</taxon>
        <taxon>Cytophagia</taxon>
        <taxon>Cytophagales</taxon>
        <taxon>Fulvivirgaceae</taxon>
        <taxon>Ohtaekwangia</taxon>
    </lineage>
</organism>
<dbReference type="Pfam" id="PF18943">
    <property type="entry name" value="DUF5690"/>
    <property type="match status" value="1"/>
</dbReference>
<feature type="transmembrane region" description="Helical" evidence="1">
    <location>
        <begin position="32"/>
        <end position="52"/>
    </location>
</feature>
<feature type="transmembrane region" description="Helical" evidence="1">
    <location>
        <begin position="64"/>
        <end position="83"/>
    </location>
</feature>
<evidence type="ECO:0000313" key="3">
    <source>
        <dbReference type="Proteomes" id="UP001597112"/>
    </source>
</evidence>
<dbReference type="Proteomes" id="UP001597112">
    <property type="component" value="Unassembled WGS sequence"/>
</dbReference>
<evidence type="ECO:0000313" key="2">
    <source>
        <dbReference type="EMBL" id="MFD1000714.1"/>
    </source>
</evidence>
<dbReference type="SUPFAM" id="SSF103473">
    <property type="entry name" value="MFS general substrate transporter"/>
    <property type="match status" value="1"/>
</dbReference>
<feature type="transmembrane region" description="Helical" evidence="1">
    <location>
        <begin position="338"/>
        <end position="358"/>
    </location>
</feature>
<evidence type="ECO:0000256" key="1">
    <source>
        <dbReference type="SAM" id="Phobius"/>
    </source>
</evidence>
<accession>A0ABW3K3B1</accession>
<sequence length="441" mass="49432">MKAAGNLSATTSKVSSSGEHPITQWLRQANGFWFTIYTSIAAFCLYTCVYAFRKTFAAASFEGIFYAGVSYKVWLVIFQVVGYGMSKFIGIKVISELKAHSRSVGILILVSIAGASWLLFAITPAPYNIIFLFTNGLPLGMIWGMVFGYLEGRRMTEVLGASLSVSFIFSSGLCRSTGAYLIRDWGVSETWMPFVTCCIYSIPLLVFLYLLDKVPPPSARDEQLRTRRQPMDLSERKKFITTFLPGIILFVLGYMLLTIFRDFRDNFSAEVWKTLGYGNSPEIFTATEVPVSIAVLIIMGSIMIIRNNQLALMINHVIIIAGMILIGISTFLFEQHIITPPVWMILIGLGLYMGYVPFNSIFFDRLIAAFQYIGTVGFIMYVADSFGYLGSVSILFFKEFGYASVSWLKVFIYSGYIISAAGTLLIAGSMLYFHLKHKRMY</sequence>
<gene>
    <name evidence="2" type="ORF">ACFQ21_15415</name>
</gene>
<dbReference type="EMBL" id="JBHTKA010000007">
    <property type="protein sequence ID" value="MFD1000714.1"/>
    <property type="molecule type" value="Genomic_DNA"/>
</dbReference>
<dbReference type="RefSeq" id="WP_377580169.1">
    <property type="nucleotide sequence ID" value="NZ_JBHTKA010000007.1"/>
</dbReference>